<keyword evidence="4" id="KW-0547">Nucleotide-binding</keyword>
<keyword evidence="5 8" id="KW-1133">Transmembrane helix</keyword>
<sequence length="187" mass="21063">MDKGDNLVEAKLAVLMESLRRTDSYIIAADQKASFTLAAGVTFLGIFCSILYGVLSNEGIDLPVELTLSVLLSSLLVWLVWFYKIRCIFLPKVPPSKRKSLVSFASATSTHSSLTQYFDTYADCYELGSKKLRLTQLELDILENHWICSQICMQKMQLFKESLVWLFISLAVSTTGLAYIALYLSMF</sequence>
<dbReference type="AlphaFoldDB" id="A0AA46UMT4"/>
<keyword evidence="7 8" id="KW-0472">Membrane</keyword>
<reference evidence="10" key="1">
    <citation type="submission" date="2022-05" db="EMBL/GenBank/DDBJ databases">
        <title>Megaplasmid of Vibrio parahaemolyticus.</title>
        <authorList>
            <person name="Strauch E."/>
            <person name="Borowiak M."/>
        </authorList>
    </citation>
    <scope>NUCLEOTIDE SEQUENCE</scope>
    <source>
        <strain evidence="10">16-VB00198</strain>
    </source>
</reference>
<evidence type="ECO:0000256" key="7">
    <source>
        <dbReference type="ARBA" id="ARBA00023136"/>
    </source>
</evidence>
<proteinExistence type="predicted"/>
<evidence type="ECO:0000256" key="1">
    <source>
        <dbReference type="ARBA" id="ARBA00004236"/>
    </source>
</evidence>
<comment type="subcellular location">
    <subcellularLocation>
        <location evidence="1">Cell membrane</location>
    </subcellularLocation>
</comment>
<dbReference type="RefSeq" id="WP_203343718.1">
    <property type="nucleotide sequence ID" value="NZ_CP097356.1"/>
</dbReference>
<evidence type="ECO:0000259" key="9">
    <source>
        <dbReference type="Pfam" id="PF18967"/>
    </source>
</evidence>
<evidence type="ECO:0000256" key="8">
    <source>
        <dbReference type="SAM" id="Phobius"/>
    </source>
</evidence>
<dbReference type="Proteomes" id="UP001163036">
    <property type="component" value="Chromosome 2"/>
</dbReference>
<dbReference type="InterPro" id="IPR043760">
    <property type="entry name" value="PycTM_dom"/>
</dbReference>
<protein>
    <recommendedName>
        <fullName evidence="9">Pycsar effector protein domain-containing protein</fullName>
    </recommendedName>
</protein>
<evidence type="ECO:0000256" key="6">
    <source>
        <dbReference type="ARBA" id="ARBA00023118"/>
    </source>
</evidence>
<keyword evidence="2" id="KW-1003">Cell membrane</keyword>
<evidence type="ECO:0000313" key="10">
    <source>
        <dbReference type="EMBL" id="UYV28622.1"/>
    </source>
</evidence>
<keyword evidence="3 8" id="KW-0812">Transmembrane</keyword>
<evidence type="ECO:0000256" key="3">
    <source>
        <dbReference type="ARBA" id="ARBA00022692"/>
    </source>
</evidence>
<feature type="transmembrane region" description="Helical" evidence="8">
    <location>
        <begin position="163"/>
        <end position="184"/>
    </location>
</feature>
<keyword evidence="6" id="KW-0051">Antiviral defense</keyword>
<dbReference type="EMBL" id="CP097356">
    <property type="protein sequence ID" value="UYV28622.1"/>
    <property type="molecule type" value="Genomic_DNA"/>
</dbReference>
<evidence type="ECO:0000256" key="2">
    <source>
        <dbReference type="ARBA" id="ARBA00022475"/>
    </source>
</evidence>
<feature type="domain" description="Pycsar effector protein" evidence="9">
    <location>
        <begin position="17"/>
        <end position="179"/>
    </location>
</feature>
<feature type="transmembrane region" description="Helical" evidence="8">
    <location>
        <begin position="35"/>
        <end position="54"/>
    </location>
</feature>
<dbReference type="Pfam" id="PF18967">
    <property type="entry name" value="PycTM"/>
    <property type="match status" value="1"/>
</dbReference>
<organism evidence="10 11">
    <name type="scientific">Vibrio parahaemolyticus</name>
    <dbReference type="NCBI Taxonomy" id="670"/>
    <lineage>
        <taxon>Bacteria</taxon>
        <taxon>Pseudomonadati</taxon>
        <taxon>Pseudomonadota</taxon>
        <taxon>Gammaproteobacteria</taxon>
        <taxon>Vibrionales</taxon>
        <taxon>Vibrionaceae</taxon>
        <taxon>Vibrio</taxon>
    </lineage>
</organism>
<accession>A0AA46UMT4</accession>
<evidence type="ECO:0000256" key="5">
    <source>
        <dbReference type="ARBA" id="ARBA00022989"/>
    </source>
</evidence>
<name>A0AA46UMT4_VIBPH</name>
<gene>
    <name evidence="10" type="ORF">M5598_23250</name>
</gene>
<feature type="transmembrane region" description="Helical" evidence="8">
    <location>
        <begin position="66"/>
        <end position="83"/>
    </location>
</feature>
<evidence type="ECO:0000313" key="11">
    <source>
        <dbReference type="Proteomes" id="UP001163036"/>
    </source>
</evidence>
<evidence type="ECO:0000256" key="4">
    <source>
        <dbReference type="ARBA" id="ARBA00022741"/>
    </source>
</evidence>